<organism evidence="22 23">
    <name type="scientific">Daphnia sinensis</name>
    <dbReference type="NCBI Taxonomy" id="1820382"/>
    <lineage>
        <taxon>Eukaryota</taxon>
        <taxon>Metazoa</taxon>
        <taxon>Ecdysozoa</taxon>
        <taxon>Arthropoda</taxon>
        <taxon>Crustacea</taxon>
        <taxon>Branchiopoda</taxon>
        <taxon>Diplostraca</taxon>
        <taxon>Cladocera</taxon>
        <taxon>Anomopoda</taxon>
        <taxon>Daphniidae</taxon>
        <taxon>Daphnia</taxon>
        <taxon>Daphnia similis group</taxon>
    </lineage>
</organism>
<dbReference type="InterPro" id="IPR001192">
    <property type="entry name" value="PI-PLC_fam"/>
</dbReference>
<dbReference type="SUPFAM" id="SSF55550">
    <property type="entry name" value="SH2 domain"/>
    <property type="match status" value="2"/>
</dbReference>
<dbReference type="GO" id="GO:0051209">
    <property type="term" value="P:release of sequestered calcium ion into cytosol"/>
    <property type="evidence" value="ECO:0007669"/>
    <property type="project" value="TreeGrafter"/>
</dbReference>
<dbReference type="Pfam" id="PF00168">
    <property type="entry name" value="C2"/>
    <property type="match status" value="1"/>
</dbReference>
<dbReference type="InterPro" id="IPR036860">
    <property type="entry name" value="SH2_dom_sf"/>
</dbReference>
<dbReference type="SMART" id="SM00148">
    <property type="entry name" value="PLCXc"/>
    <property type="match status" value="1"/>
</dbReference>
<dbReference type="InterPro" id="IPR017946">
    <property type="entry name" value="PLC-like_Pdiesterase_TIM-brl"/>
</dbReference>
<dbReference type="SMART" id="SM00252">
    <property type="entry name" value="SH2"/>
    <property type="match status" value="2"/>
</dbReference>
<dbReference type="InterPro" id="IPR011993">
    <property type="entry name" value="PH-like_dom_sf"/>
</dbReference>
<evidence type="ECO:0000256" key="11">
    <source>
        <dbReference type="ARBA" id="ARBA00023674"/>
    </source>
</evidence>
<dbReference type="GO" id="GO:0016042">
    <property type="term" value="P:lipid catabolic process"/>
    <property type="evidence" value="ECO:0007669"/>
    <property type="project" value="UniProtKB-KW"/>
</dbReference>
<dbReference type="GO" id="GO:0048015">
    <property type="term" value="P:phosphatidylinositol-mediated signaling"/>
    <property type="evidence" value="ECO:0007669"/>
    <property type="project" value="TreeGrafter"/>
</dbReference>
<dbReference type="Pfam" id="PF16457">
    <property type="entry name" value="PH_12"/>
    <property type="match status" value="1"/>
</dbReference>
<dbReference type="InterPro" id="IPR001849">
    <property type="entry name" value="PH_domain"/>
</dbReference>
<dbReference type="InterPro" id="IPR035023">
    <property type="entry name" value="PLC-gamma_C-SH2"/>
</dbReference>
<dbReference type="PROSITE" id="PS50003">
    <property type="entry name" value="PH_DOMAIN"/>
    <property type="match status" value="1"/>
</dbReference>
<name>A0AAD5KS51_9CRUS</name>
<dbReference type="InterPro" id="IPR002048">
    <property type="entry name" value="EF_hand_dom"/>
</dbReference>
<dbReference type="PROSITE" id="PS50004">
    <property type="entry name" value="C2"/>
    <property type="match status" value="1"/>
</dbReference>
<proteinExistence type="predicted"/>
<evidence type="ECO:0000313" key="22">
    <source>
        <dbReference type="EMBL" id="KAI9559347.1"/>
    </source>
</evidence>
<dbReference type="SUPFAM" id="SSF50729">
    <property type="entry name" value="PH domain-like"/>
    <property type="match status" value="1"/>
</dbReference>
<dbReference type="PRINTS" id="PR00401">
    <property type="entry name" value="SH2DOMAIN"/>
</dbReference>
<evidence type="ECO:0000259" key="21">
    <source>
        <dbReference type="PROSITE" id="PS50222"/>
    </source>
</evidence>
<evidence type="ECO:0000256" key="7">
    <source>
        <dbReference type="ARBA" id="ARBA00022963"/>
    </source>
</evidence>
<feature type="domain" description="C2" evidence="19">
    <location>
        <begin position="1106"/>
        <end position="1240"/>
    </location>
</feature>
<feature type="compositionally biased region" description="Acidic residues" evidence="15">
    <location>
        <begin position="529"/>
        <end position="542"/>
    </location>
</feature>
<keyword evidence="8 12" id="KW-0727">SH2 domain</keyword>
<feature type="domain" description="EF-hand" evidence="21">
    <location>
        <begin position="187"/>
        <end position="222"/>
    </location>
</feature>
<dbReference type="PROSITE" id="PS50007">
    <property type="entry name" value="PIPLC_X_DOMAIN"/>
    <property type="match status" value="1"/>
</dbReference>
<feature type="domain" description="SH2" evidence="16">
    <location>
        <begin position="683"/>
        <end position="772"/>
    </location>
</feature>
<evidence type="ECO:0000256" key="3">
    <source>
        <dbReference type="ARBA" id="ARBA00022443"/>
    </source>
</evidence>
<dbReference type="GO" id="GO:0046488">
    <property type="term" value="P:phosphatidylinositol metabolic process"/>
    <property type="evidence" value="ECO:0007669"/>
    <property type="project" value="TreeGrafter"/>
</dbReference>
<evidence type="ECO:0000259" key="17">
    <source>
        <dbReference type="PROSITE" id="PS50002"/>
    </source>
</evidence>
<gene>
    <name evidence="22" type="ORF">GHT06_016136</name>
</gene>
<dbReference type="GO" id="GO:0004435">
    <property type="term" value="F:phosphatidylinositol-4,5-bisphosphate phospholipase C activity"/>
    <property type="evidence" value="ECO:0007669"/>
    <property type="project" value="UniProtKB-EC"/>
</dbReference>
<keyword evidence="5 14" id="KW-0378">Hydrolase</keyword>
<dbReference type="Pfam" id="PF23583">
    <property type="entry name" value="EF_HAND_2_PLCG"/>
    <property type="match status" value="1"/>
</dbReference>
<evidence type="ECO:0000256" key="13">
    <source>
        <dbReference type="PROSITE-ProRule" id="PRU00192"/>
    </source>
</evidence>
<feature type="region of interest" description="Disordered" evidence="15">
    <location>
        <begin position="525"/>
        <end position="548"/>
    </location>
</feature>
<evidence type="ECO:0000256" key="1">
    <source>
        <dbReference type="ARBA" id="ARBA00001913"/>
    </source>
</evidence>
<dbReference type="PROSITE" id="PS50008">
    <property type="entry name" value="PIPLC_Y_DOMAIN"/>
    <property type="match status" value="1"/>
</dbReference>
<keyword evidence="6" id="KW-0106">Calcium</keyword>
<feature type="domain" description="PI-PLC Y-box" evidence="20">
    <location>
        <begin position="995"/>
        <end position="1111"/>
    </location>
</feature>
<dbReference type="InterPro" id="IPR001711">
    <property type="entry name" value="PLipase_C_Pinositol-sp_Y"/>
</dbReference>
<evidence type="ECO:0000259" key="20">
    <source>
        <dbReference type="PROSITE" id="PS50008"/>
    </source>
</evidence>
<dbReference type="PROSITE" id="PS50001">
    <property type="entry name" value="SH2"/>
    <property type="match status" value="2"/>
</dbReference>
<comment type="cofactor">
    <cofactor evidence="1">
        <name>Ca(2+)</name>
        <dbReference type="ChEBI" id="CHEBI:29108"/>
    </cofactor>
</comment>
<keyword evidence="10" id="KW-0807">Transducer</keyword>
<dbReference type="GO" id="GO:0010634">
    <property type="term" value="P:positive regulation of epithelial cell migration"/>
    <property type="evidence" value="ECO:0007669"/>
    <property type="project" value="TreeGrafter"/>
</dbReference>
<dbReference type="SUPFAM" id="SSF47473">
    <property type="entry name" value="EF-hand"/>
    <property type="match status" value="1"/>
</dbReference>
<dbReference type="Pfam" id="PF00387">
    <property type="entry name" value="PI-PLC-Y"/>
    <property type="match status" value="1"/>
</dbReference>
<dbReference type="SMART" id="SM00239">
    <property type="entry name" value="C2"/>
    <property type="match status" value="1"/>
</dbReference>
<dbReference type="InterPro" id="IPR057061">
    <property type="entry name" value="PLCG_EF-hand_2"/>
</dbReference>
<evidence type="ECO:0000256" key="14">
    <source>
        <dbReference type="RuleBase" id="RU361133"/>
    </source>
</evidence>
<dbReference type="Gene3D" id="3.30.505.10">
    <property type="entry name" value="SH2 domain"/>
    <property type="match status" value="2"/>
</dbReference>
<dbReference type="PRINTS" id="PR00390">
    <property type="entry name" value="PHPHLIPASEC"/>
</dbReference>
<dbReference type="Gene3D" id="1.10.238.10">
    <property type="entry name" value="EF-hand"/>
    <property type="match status" value="2"/>
</dbReference>
<evidence type="ECO:0000259" key="19">
    <source>
        <dbReference type="PROSITE" id="PS50004"/>
    </source>
</evidence>
<dbReference type="FunFam" id="3.20.20.190:FF:000039">
    <property type="entry name" value="Phosphoinositide phospholipase C"/>
    <property type="match status" value="1"/>
</dbReference>
<dbReference type="SUPFAM" id="SSF49562">
    <property type="entry name" value="C2 domain (Calcium/lipid-binding domain, CaLB)"/>
    <property type="match status" value="1"/>
</dbReference>
<evidence type="ECO:0000256" key="8">
    <source>
        <dbReference type="ARBA" id="ARBA00022999"/>
    </source>
</evidence>
<evidence type="ECO:0000256" key="4">
    <source>
        <dbReference type="ARBA" id="ARBA00022737"/>
    </source>
</evidence>
<feature type="domain" description="SH2" evidence="16">
    <location>
        <begin position="565"/>
        <end position="672"/>
    </location>
</feature>
<dbReference type="Gene3D" id="3.20.20.190">
    <property type="entry name" value="Phosphatidylinositol (PI) phosphodiesterase"/>
    <property type="match status" value="2"/>
</dbReference>
<dbReference type="InterPro" id="IPR011992">
    <property type="entry name" value="EF-hand-dom_pair"/>
</dbReference>
<dbReference type="SUPFAM" id="SSF51695">
    <property type="entry name" value="PLC-like phosphodiesterases"/>
    <property type="match status" value="1"/>
</dbReference>
<dbReference type="Pfam" id="PF23329">
    <property type="entry name" value="EF_HAND_1_PLCG"/>
    <property type="match status" value="1"/>
</dbReference>
<dbReference type="SUPFAM" id="SSF50044">
    <property type="entry name" value="SH3-domain"/>
    <property type="match status" value="1"/>
</dbReference>
<dbReference type="PROSITE" id="PS50002">
    <property type="entry name" value="SH3"/>
    <property type="match status" value="1"/>
</dbReference>
<dbReference type="InterPro" id="IPR000909">
    <property type="entry name" value="PLipase_C_PInositol-sp_X_dom"/>
</dbReference>
<evidence type="ECO:0000259" key="16">
    <source>
        <dbReference type="PROSITE" id="PS50001"/>
    </source>
</evidence>
<evidence type="ECO:0000256" key="9">
    <source>
        <dbReference type="ARBA" id="ARBA00023098"/>
    </source>
</evidence>
<dbReference type="CDD" id="cd08558">
    <property type="entry name" value="PI-PLCc_eukaryota"/>
    <property type="match status" value="1"/>
</dbReference>
<comment type="caution">
    <text evidence="22">The sequence shown here is derived from an EMBL/GenBank/DDBJ whole genome shotgun (WGS) entry which is preliminary data.</text>
</comment>
<dbReference type="SMART" id="SM00233">
    <property type="entry name" value="PH"/>
    <property type="match status" value="1"/>
</dbReference>
<dbReference type="Pfam" id="PF00018">
    <property type="entry name" value="SH3_1"/>
    <property type="match status" value="1"/>
</dbReference>
<dbReference type="Pfam" id="PF00388">
    <property type="entry name" value="PI-PLC-X"/>
    <property type="match status" value="1"/>
</dbReference>
<evidence type="ECO:0000256" key="10">
    <source>
        <dbReference type="ARBA" id="ARBA00023224"/>
    </source>
</evidence>
<dbReference type="InterPro" id="IPR035892">
    <property type="entry name" value="C2_domain_sf"/>
</dbReference>
<dbReference type="Gene3D" id="2.30.29.30">
    <property type="entry name" value="Pleckstrin-homology domain (PH domain)/Phosphotyrosine-binding domain (PTB)"/>
    <property type="match status" value="1"/>
</dbReference>
<evidence type="ECO:0000259" key="18">
    <source>
        <dbReference type="PROSITE" id="PS50003"/>
    </source>
</evidence>
<dbReference type="SMART" id="SM00149">
    <property type="entry name" value="PLCYc"/>
    <property type="match status" value="1"/>
</dbReference>
<dbReference type="EC" id="3.1.4.11" evidence="2 14"/>
<comment type="catalytic activity">
    <reaction evidence="11">
        <text>a 1,2-diacyl-sn-glycero-3-phospho-(1D-myo-inositol-4,5-bisphosphate) + H2O = 1D-myo-inositol 1,4,5-trisphosphate + a 1,2-diacyl-sn-glycerol + H(+)</text>
        <dbReference type="Rhea" id="RHEA:33179"/>
        <dbReference type="ChEBI" id="CHEBI:15377"/>
        <dbReference type="ChEBI" id="CHEBI:15378"/>
        <dbReference type="ChEBI" id="CHEBI:17815"/>
        <dbReference type="ChEBI" id="CHEBI:58456"/>
        <dbReference type="ChEBI" id="CHEBI:203600"/>
        <dbReference type="EC" id="3.1.4.11"/>
    </reaction>
    <physiologicalReaction direction="left-to-right" evidence="11">
        <dbReference type="Rhea" id="RHEA:33180"/>
    </physiologicalReaction>
</comment>
<dbReference type="SMART" id="SM00326">
    <property type="entry name" value="SH3"/>
    <property type="match status" value="1"/>
</dbReference>
<dbReference type="FunFam" id="3.30.505.10:FF:000011">
    <property type="entry name" value="1-phosphatidylinositol 4,5-bisphosphate phosphodiesterase gamma"/>
    <property type="match status" value="1"/>
</dbReference>
<dbReference type="CDD" id="cd16201">
    <property type="entry name" value="EFh_PI-PLCgamma"/>
    <property type="match status" value="1"/>
</dbReference>
<dbReference type="GO" id="GO:0032587">
    <property type="term" value="C:ruffle membrane"/>
    <property type="evidence" value="ECO:0007669"/>
    <property type="project" value="TreeGrafter"/>
</dbReference>
<dbReference type="Pfam" id="PF00017">
    <property type="entry name" value="SH2"/>
    <property type="match status" value="2"/>
</dbReference>
<dbReference type="InterPro" id="IPR001452">
    <property type="entry name" value="SH3_domain"/>
</dbReference>
<dbReference type="PANTHER" id="PTHR10336">
    <property type="entry name" value="PHOSPHOINOSITIDE-SPECIFIC PHOSPHOLIPASE C FAMILY PROTEIN"/>
    <property type="match status" value="1"/>
</dbReference>
<feature type="domain" description="SH3" evidence="17">
    <location>
        <begin position="807"/>
        <end position="867"/>
    </location>
</feature>
<dbReference type="Proteomes" id="UP000820818">
    <property type="component" value="Linkage Group LG5"/>
</dbReference>
<sequence>MSKFCSNGLDEDPELTFEELENFICQLEIGTVVTKFFKKKQPDKRNLSIKKESRQVVWYKEMSKRNAYEGIVDLREIKEIRTGKNSRDFERWTSLADYAKYEDDRCFVVLYGNEFRLKTLSVCAISKQDCDRWVDGLRYLIRDTLTSSYPLQLERWIWKQFYNMTPERPTVTLKDVKAFLPTVNCQIAKSRLKEVFNEVNNRSVGELSFDEFATLCHYLTHDGTIYHTFFQIFSSDGMIISLADFQAFLAQQGDSGAYQESDVVTAAFMRNFVRDPRQSNVADQDYDEGFFTAKEFMSYLFSHHNELFDPAHKRVNQDMTQPLSHYWIASSHNTYLTGDQLKSLSSVEAYARCLLQGCRCIELDCWDGPDGIPIIYHGLTITTRISFLDVVKTIKEHAFMTSPYPVILSIEDHCSLAQQNKMAAIFEEVLGNMLLKAPLVEQQTDISMLPSPHDLQRKILIKHKKLPEKSTDLSIIDRPEDISDLDILSSEKSGILYLDDKAKGEWVSHFFVLSDAKMYYTKFSAKENEPEEEEEEFDEDDSTNTTYQPIPEGVPEYELHFGEVWFHGRLEGGRVRSEELLKQYGPTLGDGAFLVRNSDNFVGDFSLSFWRQGKVYHLRIRRPTRSGNDGKPMKMYQLESNVYFDSLYSLVIHYKTYPLKSPSFSIVFDQPIPQPSTHEGKNWYHSNKTQAEAVELLRNIPKDGAFLVRPSDKDSGTYSISFRAEGEIKHCRIKQEGRLFIIGTAQFESLDDLVKYYETSPLYGQVRLRLPVTDNTVYQDEENPNVIAESTTSDQPSYIVTDALMGPMGITVRTLKSYQSHEDDELSFPKNAIIKNVKKVDSVWWRGDYGGRLQYLFIASLTQEISYDEAKRYEQESSADGIAKGLQSKESFDVAGAEVEFLKLQLSLVRAQSNISVGSSQGENVVSTNGAPEWLLRVKLASKSEVLELGVESREEGLEWAKAISSVGGESLDNQDNNQTIHSETELKYGIAKALSDLVVYCQAKHFNQERILLEGRNPCQMSSFAELKAEKLMMIESKFFLWYHQIMLSRVYPKGQRIDSSNYNPIPFWNVGSQIVALNYQTPDKNMQINEAKFLQNGKCGYVLKPTYMRKTSDYNPEYCSVPDETPVSLVIKIIAARHLTTRHLKSRRGVISPFVEVEIIGSQQDMISNKYTTKTIPDNGFNPLWDESFQLHVLRPSLALLRFAVYDSDMFGESCLIAQATYPLSCIRRGFRSVALKNGFSEPLEMSSLLILLDHQKRKKESFNMVSNNIVLQKMKTDRLRDLQAQISEAEVRGDAEAAQAARSEFQEIESQLVEEFNRMAHY</sequence>
<keyword evidence="3 13" id="KW-0728">SH3 domain</keyword>
<dbReference type="InterPro" id="IPR036028">
    <property type="entry name" value="SH3-like_dom_sf"/>
</dbReference>
<dbReference type="Gene3D" id="2.60.40.150">
    <property type="entry name" value="C2 domain"/>
    <property type="match status" value="1"/>
</dbReference>
<evidence type="ECO:0000256" key="2">
    <source>
        <dbReference type="ARBA" id="ARBA00012368"/>
    </source>
</evidence>
<dbReference type="CDD" id="cd09932">
    <property type="entry name" value="SH2_C-SH2_PLC_gamma_like"/>
    <property type="match status" value="1"/>
</dbReference>
<evidence type="ECO:0000313" key="23">
    <source>
        <dbReference type="Proteomes" id="UP000820818"/>
    </source>
</evidence>
<dbReference type="PANTHER" id="PTHR10336:SF159">
    <property type="entry name" value="1-PHOSPHATIDYLINOSITOL 4,5-BISPHOSPHATE PHOSPHODIESTERASE GAMMA"/>
    <property type="match status" value="1"/>
</dbReference>
<keyword evidence="9 14" id="KW-0443">Lipid metabolism</keyword>
<accession>A0AAD5KS51</accession>
<dbReference type="CDD" id="cd00275">
    <property type="entry name" value="C2_PLC_like"/>
    <property type="match status" value="1"/>
</dbReference>
<keyword evidence="4" id="KW-0677">Repeat</keyword>
<dbReference type="GO" id="GO:0048468">
    <property type="term" value="P:cell development"/>
    <property type="evidence" value="ECO:0007669"/>
    <property type="project" value="UniProtKB-ARBA"/>
</dbReference>
<dbReference type="CDD" id="cd13362">
    <property type="entry name" value="PH_PLC_gamma"/>
    <property type="match status" value="1"/>
</dbReference>
<keyword evidence="23" id="KW-1185">Reference proteome</keyword>
<feature type="domain" description="PH" evidence="18">
    <location>
        <begin position="25"/>
        <end position="142"/>
    </location>
</feature>
<dbReference type="EMBL" id="WJBH02000005">
    <property type="protein sequence ID" value="KAI9559347.1"/>
    <property type="molecule type" value="Genomic_DNA"/>
</dbReference>
<protein>
    <recommendedName>
        <fullName evidence="2 14">Phosphoinositide phospholipase C</fullName>
        <ecNumber evidence="2 14">3.1.4.11</ecNumber>
    </recommendedName>
</protein>
<reference evidence="22 23" key="1">
    <citation type="submission" date="2022-05" db="EMBL/GenBank/DDBJ databases">
        <title>A multi-omics perspective on studying reproductive biology in Daphnia sinensis.</title>
        <authorList>
            <person name="Jia J."/>
        </authorList>
    </citation>
    <scope>NUCLEOTIDE SEQUENCE [LARGE SCALE GENOMIC DNA]</scope>
    <source>
        <strain evidence="22 23">WSL</strain>
    </source>
</reference>
<dbReference type="InterPro" id="IPR056586">
    <property type="entry name" value="EF-hand_PLCG1"/>
</dbReference>
<evidence type="ECO:0000256" key="12">
    <source>
        <dbReference type="PROSITE-ProRule" id="PRU00191"/>
    </source>
</evidence>
<dbReference type="GO" id="GO:0005509">
    <property type="term" value="F:calcium ion binding"/>
    <property type="evidence" value="ECO:0007669"/>
    <property type="project" value="InterPro"/>
</dbReference>
<keyword evidence="7 14" id="KW-0442">Lipid degradation</keyword>
<dbReference type="InterPro" id="IPR000980">
    <property type="entry name" value="SH2"/>
</dbReference>
<evidence type="ECO:0000256" key="5">
    <source>
        <dbReference type="ARBA" id="ARBA00022801"/>
    </source>
</evidence>
<dbReference type="InterPro" id="IPR000008">
    <property type="entry name" value="C2_dom"/>
</dbReference>
<evidence type="ECO:0000256" key="15">
    <source>
        <dbReference type="SAM" id="MobiDB-lite"/>
    </source>
</evidence>
<dbReference type="PROSITE" id="PS50222">
    <property type="entry name" value="EF_HAND_2"/>
    <property type="match status" value="1"/>
</dbReference>
<evidence type="ECO:0000256" key="6">
    <source>
        <dbReference type="ARBA" id="ARBA00022837"/>
    </source>
</evidence>
<dbReference type="Gene3D" id="2.30.30.40">
    <property type="entry name" value="SH3 Domains"/>
    <property type="match status" value="1"/>
</dbReference>